<keyword evidence="4 7" id="KW-1133">Transmembrane helix</keyword>
<keyword evidence="5 7" id="KW-0472">Membrane</keyword>
<dbReference type="EMBL" id="PYDT01000005">
    <property type="protein sequence ID" value="THU61589.1"/>
    <property type="molecule type" value="Genomic_DNA"/>
</dbReference>
<gene>
    <name evidence="8" type="ORF">C4D60_Mb07t24910</name>
</gene>
<sequence>MAPQPSATQYDKGAERQSGNGAQPPVVVDKTLSSAANLVKLLPSGTVLAFQALSPPFSNRGMCHTSNKYLTAALIQLCAAACAALSFTDSLKGGDGKLYYGVATLRGMYVLNYDGEEGERGGVLKDLRRYRLRVLDGVHALFAVVVFLTLAFSDSDVLNCFFPEAGPNTRQLLVNLPLGAAFLSGLVFMVFPTTRKGIGYADMAHHQ</sequence>
<evidence type="ECO:0000256" key="3">
    <source>
        <dbReference type="ARBA" id="ARBA00022692"/>
    </source>
</evidence>
<evidence type="ECO:0008006" key="10">
    <source>
        <dbReference type="Google" id="ProtNLM"/>
    </source>
</evidence>
<protein>
    <recommendedName>
        <fullName evidence="10">DUF679 domain-containing protein</fullName>
    </recommendedName>
</protein>
<evidence type="ECO:0000256" key="4">
    <source>
        <dbReference type="ARBA" id="ARBA00022989"/>
    </source>
</evidence>
<dbReference type="STRING" id="52838.A0A4S8JJ31"/>
<evidence type="ECO:0000313" key="8">
    <source>
        <dbReference type="EMBL" id="THU61589.1"/>
    </source>
</evidence>
<feature type="region of interest" description="Disordered" evidence="6">
    <location>
        <begin position="1"/>
        <end position="26"/>
    </location>
</feature>
<dbReference type="AlphaFoldDB" id="A0A4S8JJ31"/>
<feature type="transmembrane region" description="Helical" evidence="7">
    <location>
        <begin position="134"/>
        <end position="152"/>
    </location>
</feature>
<proteinExistence type="inferred from homology"/>
<keyword evidence="9" id="KW-1185">Reference proteome</keyword>
<dbReference type="Proteomes" id="UP000317650">
    <property type="component" value="Chromosome 7"/>
</dbReference>
<dbReference type="PANTHER" id="PTHR31621:SF5">
    <property type="entry name" value="PROTEIN DMP10"/>
    <property type="match status" value="1"/>
</dbReference>
<reference evidence="8 9" key="1">
    <citation type="journal article" date="2019" name="Nat. Plants">
        <title>Genome sequencing of Musa balbisiana reveals subgenome evolution and function divergence in polyploid bananas.</title>
        <authorList>
            <person name="Yao X."/>
        </authorList>
    </citation>
    <scope>NUCLEOTIDE SEQUENCE [LARGE SCALE GENOMIC DNA]</scope>
    <source>
        <strain evidence="9">cv. DH-PKW</strain>
        <tissue evidence="8">Leaves</tissue>
    </source>
</reference>
<comment type="similarity">
    <text evidence="2">Belongs to the plant DMP1 protein family.</text>
</comment>
<keyword evidence="3 7" id="KW-0812">Transmembrane</keyword>
<dbReference type="GO" id="GO:0010256">
    <property type="term" value="P:endomembrane system organization"/>
    <property type="evidence" value="ECO:0007669"/>
    <property type="project" value="TreeGrafter"/>
</dbReference>
<organism evidence="8 9">
    <name type="scientific">Musa balbisiana</name>
    <name type="common">Banana</name>
    <dbReference type="NCBI Taxonomy" id="52838"/>
    <lineage>
        <taxon>Eukaryota</taxon>
        <taxon>Viridiplantae</taxon>
        <taxon>Streptophyta</taxon>
        <taxon>Embryophyta</taxon>
        <taxon>Tracheophyta</taxon>
        <taxon>Spermatophyta</taxon>
        <taxon>Magnoliopsida</taxon>
        <taxon>Liliopsida</taxon>
        <taxon>Zingiberales</taxon>
        <taxon>Musaceae</taxon>
        <taxon>Musa</taxon>
    </lineage>
</organism>
<dbReference type="GO" id="GO:0016020">
    <property type="term" value="C:membrane"/>
    <property type="evidence" value="ECO:0007669"/>
    <property type="project" value="UniProtKB-SubCell"/>
</dbReference>
<dbReference type="InterPro" id="IPR007770">
    <property type="entry name" value="DMP"/>
</dbReference>
<evidence type="ECO:0000313" key="9">
    <source>
        <dbReference type="Proteomes" id="UP000317650"/>
    </source>
</evidence>
<comment type="subcellular location">
    <subcellularLocation>
        <location evidence="1">Membrane</location>
        <topology evidence="1">Multi-pass membrane protein</topology>
    </subcellularLocation>
</comment>
<evidence type="ECO:0000256" key="1">
    <source>
        <dbReference type="ARBA" id="ARBA00004141"/>
    </source>
</evidence>
<dbReference type="Pfam" id="PF05078">
    <property type="entry name" value="DUF679"/>
    <property type="match status" value="1"/>
</dbReference>
<feature type="transmembrane region" description="Helical" evidence="7">
    <location>
        <begin position="172"/>
        <end position="191"/>
    </location>
</feature>
<comment type="caution">
    <text evidence="8">The sequence shown here is derived from an EMBL/GenBank/DDBJ whole genome shotgun (WGS) entry which is preliminary data.</text>
</comment>
<evidence type="ECO:0000256" key="2">
    <source>
        <dbReference type="ARBA" id="ARBA00008707"/>
    </source>
</evidence>
<evidence type="ECO:0000256" key="6">
    <source>
        <dbReference type="SAM" id="MobiDB-lite"/>
    </source>
</evidence>
<dbReference type="GO" id="GO:0005737">
    <property type="term" value="C:cytoplasm"/>
    <property type="evidence" value="ECO:0007669"/>
    <property type="project" value="UniProtKB-ARBA"/>
</dbReference>
<evidence type="ECO:0000256" key="5">
    <source>
        <dbReference type="ARBA" id="ARBA00023136"/>
    </source>
</evidence>
<evidence type="ECO:0000256" key="7">
    <source>
        <dbReference type="SAM" id="Phobius"/>
    </source>
</evidence>
<name>A0A4S8JJ31_MUSBA</name>
<accession>A0A4S8JJ31</accession>
<dbReference type="PANTHER" id="PTHR31621">
    <property type="entry name" value="PROTEIN DMP3"/>
    <property type="match status" value="1"/>
</dbReference>